<proteinExistence type="predicted"/>
<name>A0A1R4H1N8_9GAMM</name>
<protein>
    <submittedName>
        <fullName evidence="1">Uncharacterized protein</fullName>
    </submittedName>
</protein>
<sequence>MIGFTKPDSVKAKSAQTLTATNGSIKNTDRAKHFNPVVL</sequence>
<gene>
    <name evidence="1" type="ORF">CRENPOLYSF2_130006</name>
</gene>
<dbReference type="EMBL" id="FUKJ01000035">
    <property type="protein sequence ID" value="SJM89729.1"/>
    <property type="molecule type" value="Genomic_DNA"/>
</dbReference>
<evidence type="ECO:0000313" key="2">
    <source>
        <dbReference type="Proteomes" id="UP000195442"/>
    </source>
</evidence>
<dbReference type="AlphaFoldDB" id="A0A1R4H1N8"/>
<accession>A0A1R4H1N8</accession>
<keyword evidence="2" id="KW-1185">Reference proteome</keyword>
<evidence type="ECO:0000313" key="1">
    <source>
        <dbReference type="EMBL" id="SJM89729.1"/>
    </source>
</evidence>
<dbReference type="Proteomes" id="UP000195442">
    <property type="component" value="Unassembled WGS sequence"/>
</dbReference>
<reference evidence="2" key="1">
    <citation type="submission" date="2017-02" db="EMBL/GenBank/DDBJ databases">
        <authorList>
            <person name="Daims H."/>
        </authorList>
    </citation>
    <scope>NUCLEOTIDE SEQUENCE [LARGE SCALE GENOMIC DNA]</scope>
</reference>
<organism evidence="1 2">
    <name type="scientific">Crenothrix polyspora</name>
    <dbReference type="NCBI Taxonomy" id="360316"/>
    <lineage>
        <taxon>Bacteria</taxon>
        <taxon>Pseudomonadati</taxon>
        <taxon>Pseudomonadota</taxon>
        <taxon>Gammaproteobacteria</taxon>
        <taxon>Methylococcales</taxon>
        <taxon>Crenotrichaceae</taxon>
        <taxon>Crenothrix</taxon>
    </lineage>
</organism>